<sequence>MNTPPPYFQLGAARLYQPDAELKERLPAGTAELAGYIKTLVWVCTEYFGYYARPSPAFGSMGLLIAAGIKPAGRTRVWLETVDGTLPADVQSTLAELLNGAAPNARPQATAPVAFALEGRLGSGPSSAFPEVPLLWQSTARQAKQPLSIPDGLFAEVFPD</sequence>
<name>A0A7X5VG76_9ACTN</name>
<organism evidence="1 2">
    <name type="scientific">Kribbella shirazensis</name>
    <dbReference type="NCBI Taxonomy" id="1105143"/>
    <lineage>
        <taxon>Bacteria</taxon>
        <taxon>Bacillati</taxon>
        <taxon>Actinomycetota</taxon>
        <taxon>Actinomycetes</taxon>
        <taxon>Propionibacteriales</taxon>
        <taxon>Kribbellaceae</taxon>
        <taxon>Kribbella</taxon>
    </lineage>
</organism>
<protein>
    <submittedName>
        <fullName evidence="1">Uncharacterized protein</fullName>
    </submittedName>
</protein>
<evidence type="ECO:0000313" key="1">
    <source>
        <dbReference type="EMBL" id="NIK59917.1"/>
    </source>
</evidence>
<comment type="caution">
    <text evidence="1">The sequence shown here is derived from an EMBL/GenBank/DDBJ whole genome shotgun (WGS) entry which is preliminary data.</text>
</comment>
<dbReference type="Proteomes" id="UP000555407">
    <property type="component" value="Unassembled WGS sequence"/>
</dbReference>
<keyword evidence="2" id="KW-1185">Reference proteome</keyword>
<dbReference type="AlphaFoldDB" id="A0A7X5VG76"/>
<evidence type="ECO:0000313" key="2">
    <source>
        <dbReference type="Proteomes" id="UP000555407"/>
    </source>
</evidence>
<dbReference type="EMBL" id="JAASRO010000001">
    <property type="protein sequence ID" value="NIK59917.1"/>
    <property type="molecule type" value="Genomic_DNA"/>
</dbReference>
<dbReference type="RefSeq" id="WP_167212468.1">
    <property type="nucleotide sequence ID" value="NZ_JAASRO010000001.1"/>
</dbReference>
<proteinExistence type="predicted"/>
<gene>
    <name evidence="1" type="ORF">BJY22_005634</name>
</gene>
<accession>A0A7X5VG76</accession>
<reference evidence="1 2" key="1">
    <citation type="submission" date="2020-03" db="EMBL/GenBank/DDBJ databases">
        <title>Sequencing the genomes of 1000 actinobacteria strains.</title>
        <authorList>
            <person name="Klenk H.-P."/>
        </authorList>
    </citation>
    <scope>NUCLEOTIDE SEQUENCE [LARGE SCALE GENOMIC DNA]</scope>
    <source>
        <strain evidence="1 2">DSM 45490</strain>
    </source>
</reference>